<keyword evidence="3" id="KW-1185">Reference proteome</keyword>
<comment type="caution">
    <text evidence="2">The sequence shown here is derived from an EMBL/GenBank/DDBJ whole genome shotgun (WGS) entry which is preliminary data.</text>
</comment>
<dbReference type="PANTHER" id="PTHR13696">
    <property type="entry name" value="P-LOOP CONTAINING NUCLEOSIDE TRIPHOSPHATE HYDROLASE"/>
    <property type="match status" value="1"/>
</dbReference>
<gene>
    <name evidence="2" type="ORF">EDE15_1046</name>
</gene>
<feature type="compositionally biased region" description="Polar residues" evidence="1">
    <location>
        <begin position="208"/>
        <end position="228"/>
    </location>
</feature>
<dbReference type="Proteomes" id="UP000269669">
    <property type="component" value="Unassembled WGS sequence"/>
</dbReference>
<feature type="compositionally biased region" description="Low complexity" evidence="1">
    <location>
        <begin position="68"/>
        <end position="77"/>
    </location>
</feature>
<dbReference type="SUPFAM" id="SSF52540">
    <property type="entry name" value="P-loop containing nucleoside triphosphate hydrolases"/>
    <property type="match status" value="1"/>
</dbReference>
<evidence type="ECO:0000313" key="2">
    <source>
        <dbReference type="EMBL" id="RSL15556.1"/>
    </source>
</evidence>
<feature type="region of interest" description="Disordered" evidence="1">
    <location>
        <begin position="68"/>
        <end position="481"/>
    </location>
</feature>
<name>A0A3R9P801_9BACT</name>
<dbReference type="InterPro" id="IPR027417">
    <property type="entry name" value="P-loop_NTPase"/>
</dbReference>
<dbReference type="RefSeq" id="WP_185827009.1">
    <property type="nucleotide sequence ID" value="NZ_RSDW01000001.1"/>
</dbReference>
<dbReference type="PANTHER" id="PTHR13696:SF99">
    <property type="entry name" value="COBYRINIC ACID AC-DIAMIDE SYNTHASE"/>
    <property type="match status" value="1"/>
</dbReference>
<dbReference type="Gene3D" id="3.40.50.300">
    <property type="entry name" value="P-loop containing nucleotide triphosphate hydrolases"/>
    <property type="match status" value="1"/>
</dbReference>
<feature type="compositionally biased region" description="Low complexity" evidence="1">
    <location>
        <begin position="313"/>
        <end position="324"/>
    </location>
</feature>
<feature type="compositionally biased region" description="Low complexity" evidence="1">
    <location>
        <begin position="334"/>
        <end position="343"/>
    </location>
</feature>
<protein>
    <submittedName>
        <fullName evidence="2">Cellulose synthase operon protein YhjQ</fullName>
    </submittedName>
</protein>
<feature type="compositionally biased region" description="Low complexity" evidence="1">
    <location>
        <begin position="412"/>
        <end position="424"/>
    </location>
</feature>
<reference evidence="2 3" key="1">
    <citation type="submission" date="2018-12" db="EMBL/GenBank/DDBJ databases">
        <title>Sequencing of bacterial isolates from soil warming experiment in Harvard Forest, Massachusetts, USA.</title>
        <authorList>
            <person name="Deangelis K."/>
        </authorList>
    </citation>
    <scope>NUCLEOTIDE SEQUENCE [LARGE SCALE GENOMIC DNA]</scope>
    <source>
        <strain evidence="2 3">EB153</strain>
    </source>
</reference>
<feature type="compositionally biased region" description="Basic and acidic residues" evidence="1">
    <location>
        <begin position="129"/>
        <end position="139"/>
    </location>
</feature>
<feature type="compositionally biased region" description="Low complexity" evidence="1">
    <location>
        <begin position="140"/>
        <end position="151"/>
    </location>
</feature>
<dbReference type="AlphaFoldDB" id="A0A3R9P801"/>
<feature type="compositionally biased region" description="Basic and acidic residues" evidence="1">
    <location>
        <begin position="152"/>
        <end position="161"/>
    </location>
</feature>
<feature type="compositionally biased region" description="Basic and acidic residues" evidence="1">
    <location>
        <begin position="441"/>
        <end position="451"/>
    </location>
</feature>
<sequence length="809" mass="87028">MDPRGADKMEELDSAETPEDVAVLYSWANLHGAKYRDFSASRREYRAQLRHRAAEQVREQALMAQAEAEAAAVAADSAARKAAEAAQAPNSDSSMQRSLREAEEAARTAAAERVEAARRAEAAAVAEAAARREEREIAEAHASAQRQAARYAESEIRRREMAGSQGYAQVPGHISDPYTPQPQASVGPPSPVTAPPPPIPSQSEPLSQNPLVSQAPSVPRSEVNTSYTAAPKPAEAAPVPPPPAPPRIEYTSPSSQVSQRRPLGYSPDEASGVRQIYRGPEFEMPKAIDAPAEPVRPTIHSLSRASFVPPPAILGSSSGSAPSPAIRPLPEQPSSSQRSTSSSEVPNAVAGGKRHTDPKPSPWTRAPQPDSGERNVGWPSVEQPQAGFDSGFGSRRDLSVDLEPTSIPTPRPVVSARPSSPSGSLRAVSPFSQPPVAPETSRGRRAQDDFGYRPVSSYSDPPQRTSEPLPGSSTISSAQRAAYVSDPAGPAWLYAPPVSSAPVRPVVPTPLPPQSSVAETLQHSRERVAARWYALKGVFEQPGQEQPEPTPVRQKETRTPVLAVFSLAGGVGKTSLVATVGRSLSSLGEKVLLTDTTSHGLLPFYFGASELRQGTVRTFSPPSGSTDAPIYLVSYDVDQKIGDEAAQDHLIEEIVNNSRGTHRILLDLTPSSGWIVRHMARMNPTILVPLAPDMNSVISLQSIEKFFHGAVDADGRQLQPYYLLNQFDASLPLHLDVREVLRRQLGERLLPFVIRRAPAVSEALAEGMTVVDYAPESPVSEDYLNIATWLRTIAAPATAGFRNVRWSER</sequence>
<evidence type="ECO:0000256" key="1">
    <source>
        <dbReference type="SAM" id="MobiDB-lite"/>
    </source>
</evidence>
<organism evidence="2 3">
    <name type="scientific">Edaphobacter aggregans</name>
    <dbReference type="NCBI Taxonomy" id="570835"/>
    <lineage>
        <taxon>Bacteria</taxon>
        <taxon>Pseudomonadati</taxon>
        <taxon>Acidobacteriota</taxon>
        <taxon>Terriglobia</taxon>
        <taxon>Terriglobales</taxon>
        <taxon>Acidobacteriaceae</taxon>
        <taxon>Edaphobacter</taxon>
    </lineage>
</organism>
<proteinExistence type="predicted"/>
<dbReference type="InterPro" id="IPR050678">
    <property type="entry name" value="DNA_Partitioning_ATPase"/>
</dbReference>
<accession>A0A3R9P801</accession>
<feature type="compositionally biased region" description="Basic and acidic residues" evidence="1">
    <location>
        <begin position="98"/>
        <end position="121"/>
    </location>
</feature>
<feature type="compositionally biased region" description="Pro residues" evidence="1">
    <location>
        <begin position="188"/>
        <end position="200"/>
    </location>
</feature>
<dbReference type="EMBL" id="RSDW01000001">
    <property type="protein sequence ID" value="RSL15556.1"/>
    <property type="molecule type" value="Genomic_DNA"/>
</dbReference>
<evidence type="ECO:0000313" key="3">
    <source>
        <dbReference type="Proteomes" id="UP000269669"/>
    </source>
</evidence>
<feature type="compositionally biased region" description="Polar residues" evidence="1">
    <location>
        <begin position="456"/>
        <end position="479"/>
    </location>
</feature>
<dbReference type="Pfam" id="PF06564">
    <property type="entry name" value="CBP_BcsQ"/>
    <property type="match status" value="1"/>
</dbReference>
<dbReference type="InterPro" id="IPR017746">
    <property type="entry name" value="Cellulose_synthase_operon_BcsQ"/>
</dbReference>